<dbReference type="EMBL" id="BMNQ01000079">
    <property type="protein sequence ID" value="GGK07897.1"/>
    <property type="molecule type" value="Genomic_DNA"/>
</dbReference>
<dbReference type="GO" id="GO:0006508">
    <property type="term" value="P:proteolysis"/>
    <property type="evidence" value="ECO:0007669"/>
    <property type="project" value="UniProtKB-KW"/>
</dbReference>
<feature type="signal peptide" evidence="6">
    <location>
        <begin position="1"/>
        <end position="35"/>
    </location>
</feature>
<dbReference type="PANTHER" id="PTHR47053:SF1">
    <property type="entry name" value="MUREIN DD-ENDOPEPTIDASE MEPH-RELATED"/>
    <property type="match status" value="1"/>
</dbReference>
<reference evidence="8" key="1">
    <citation type="journal article" date="2014" name="Int. J. Syst. Evol. Microbiol.">
        <title>Complete genome sequence of Corynebacterium casei LMG S-19264T (=DSM 44701T), isolated from a smear-ripened cheese.</title>
        <authorList>
            <consortium name="US DOE Joint Genome Institute (JGI-PGF)"/>
            <person name="Walter F."/>
            <person name="Albersmeier A."/>
            <person name="Kalinowski J."/>
            <person name="Ruckert C."/>
        </authorList>
    </citation>
    <scope>NUCLEOTIDE SEQUENCE</scope>
    <source>
        <strain evidence="8">JCM 12580</strain>
    </source>
</reference>
<dbReference type="InterPro" id="IPR036365">
    <property type="entry name" value="PGBD-like_sf"/>
</dbReference>
<evidence type="ECO:0000256" key="2">
    <source>
        <dbReference type="ARBA" id="ARBA00022670"/>
    </source>
</evidence>
<dbReference type="Proteomes" id="UP000658382">
    <property type="component" value="Unassembled WGS sequence"/>
</dbReference>
<evidence type="ECO:0000259" key="7">
    <source>
        <dbReference type="PROSITE" id="PS51935"/>
    </source>
</evidence>
<keyword evidence="6" id="KW-0732">Signal</keyword>
<dbReference type="InterPro" id="IPR000064">
    <property type="entry name" value="NLP_P60_dom"/>
</dbReference>
<evidence type="ECO:0000256" key="3">
    <source>
        <dbReference type="ARBA" id="ARBA00022801"/>
    </source>
</evidence>
<evidence type="ECO:0000256" key="6">
    <source>
        <dbReference type="SAM" id="SignalP"/>
    </source>
</evidence>
<dbReference type="InterPro" id="IPR002477">
    <property type="entry name" value="Peptidoglycan-bd-like"/>
</dbReference>
<name>A0A917Q272_9BACI</name>
<feature type="compositionally biased region" description="Polar residues" evidence="5">
    <location>
        <begin position="133"/>
        <end position="146"/>
    </location>
</feature>
<dbReference type="PROSITE" id="PS51935">
    <property type="entry name" value="NLPC_P60"/>
    <property type="match status" value="1"/>
</dbReference>
<feature type="compositionally biased region" description="Basic and acidic residues" evidence="5">
    <location>
        <begin position="120"/>
        <end position="132"/>
    </location>
</feature>
<evidence type="ECO:0000256" key="1">
    <source>
        <dbReference type="ARBA" id="ARBA00007074"/>
    </source>
</evidence>
<dbReference type="GO" id="GO:0008234">
    <property type="term" value="F:cysteine-type peptidase activity"/>
    <property type="evidence" value="ECO:0007669"/>
    <property type="project" value="UniProtKB-KW"/>
</dbReference>
<evidence type="ECO:0000256" key="4">
    <source>
        <dbReference type="ARBA" id="ARBA00022807"/>
    </source>
</evidence>
<dbReference type="PANTHER" id="PTHR47053">
    <property type="entry name" value="MUREIN DD-ENDOPEPTIDASE MEPH-RELATED"/>
    <property type="match status" value="1"/>
</dbReference>
<dbReference type="SUPFAM" id="SSF54001">
    <property type="entry name" value="Cysteine proteinases"/>
    <property type="match status" value="1"/>
</dbReference>
<dbReference type="Pfam" id="PF01471">
    <property type="entry name" value="PG_binding_1"/>
    <property type="match status" value="1"/>
</dbReference>
<organism evidence="8 9">
    <name type="scientific">Lentibacillus kapialis</name>
    <dbReference type="NCBI Taxonomy" id="340214"/>
    <lineage>
        <taxon>Bacteria</taxon>
        <taxon>Bacillati</taxon>
        <taxon>Bacillota</taxon>
        <taxon>Bacilli</taxon>
        <taxon>Bacillales</taxon>
        <taxon>Bacillaceae</taxon>
        <taxon>Lentibacillus</taxon>
    </lineage>
</organism>
<evidence type="ECO:0000313" key="8">
    <source>
        <dbReference type="EMBL" id="GGK07897.1"/>
    </source>
</evidence>
<accession>A0A917Q272</accession>
<dbReference type="Gene3D" id="1.10.101.10">
    <property type="entry name" value="PGBD-like superfamily/PGBD"/>
    <property type="match status" value="1"/>
</dbReference>
<dbReference type="Gene3D" id="3.90.1720.10">
    <property type="entry name" value="endopeptidase domain like (from Nostoc punctiforme)"/>
    <property type="match status" value="1"/>
</dbReference>
<dbReference type="SUPFAM" id="SSF47090">
    <property type="entry name" value="PGBD-like"/>
    <property type="match status" value="1"/>
</dbReference>
<keyword evidence="4" id="KW-0788">Thiol protease</keyword>
<sequence length="266" mass="27915">MIKPKHPVKTYVVSAALVTSVALTPALSESVSAHANVNPSDTDSSIEVSASTLLNKGDSGEAVKSVQSELASQGYYTYNLDGIYGSITKEAVTAFQSDRGLAVDGIVGPETRKALSSSESKIEAETETEAKSDTMTLSSTSGDSAATSNVVSSARNLIGSPYVSGGETPSGFDSSGFINYVFDQNGVELNRTHADMWALDGEHVDSPSVGDVVFFEGTYTSGPSHSGIYIGNNKMIHAGTQETGVETADLGIDYWQNHYLGAKSFD</sequence>
<keyword evidence="9" id="KW-1185">Reference proteome</keyword>
<dbReference type="Pfam" id="PF00877">
    <property type="entry name" value="NLPC_P60"/>
    <property type="match status" value="1"/>
</dbReference>
<reference evidence="8" key="2">
    <citation type="submission" date="2020-09" db="EMBL/GenBank/DDBJ databases">
        <authorList>
            <person name="Sun Q."/>
            <person name="Ohkuma M."/>
        </authorList>
    </citation>
    <scope>NUCLEOTIDE SEQUENCE</scope>
    <source>
        <strain evidence="8">JCM 12580</strain>
    </source>
</reference>
<keyword evidence="3 8" id="KW-0378">Hydrolase</keyword>
<dbReference type="AlphaFoldDB" id="A0A917Q272"/>
<proteinExistence type="inferred from homology"/>
<evidence type="ECO:0000313" key="9">
    <source>
        <dbReference type="Proteomes" id="UP000658382"/>
    </source>
</evidence>
<dbReference type="InterPro" id="IPR038765">
    <property type="entry name" value="Papain-like_cys_pep_sf"/>
</dbReference>
<feature type="region of interest" description="Disordered" evidence="5">
    <location>
        <begin position="112"/>
        <end position="146"/>
    </location>
</feature>
<feature type="domain" description="NlpC/P60" evidence="7">
    <location>
        <begin position="144"/>
        <end position="266"/>
    </location>
</feature>
<keyword evidence="2" id="KW-0645">Protease</keyword>
<gene>
    <name evidence="8" type="ORF">GCM10007063_33000</name>
</gene>
<dbReference type="InterPro" id="IPR051202">
    <property type="entry name" value="Peptidase_C40"/>
</dbReference>
<comment type="caution">
    <text evidence="8">The sequence shown here is derived from an EMBL/GenBank/DDBJ whole genome shotgun (WGS) entry which is preliminary data.</text>
</comment>
<evidence type="ECO:0000256" key="5">
    <source>
        <dbReference type="SAM" id="MobiDB-lite"/>
    </source>
</evidence>
<dbReference type="InterPro" id="IPR036366">
    <property type="entry name" value="PGBDSf"/>
</dbReference>
<feature type="chain" id="PRO_5039460180" evidence="6">
    <location>
        <begin position="36"/>
        <end position="266"/>
    </location>
</feature>
<dbReference type="RefSeq" id="WP_188634212.1">
    <property type="nucleotide sequence ID" value="NZ_BMNQ01000079.1"/>
</dbReference>
<protein>
    <submittedName>
        <fullName evidence="8">Hydrolase</fullName>
    </submittedName>
</protein>
<comment type="similarity">
    <text evidence="1">Belongs to the peptidase C40 family.</text>
</comment>